<accession>A0AAN6ZP41</accession>
<name>A0AAN6ZP41_9PEZI</name>
<dbReference type="InterPro" id="IPR000832">
    <property type="entry name" value="GPCR_2_secretin-like"/>
</dbReference>
<evidence type="ECO:0000259" key="7">
    <source>
        <dbReference type="PROSITE" id="PS50261"/>
    </source>
</evidence>
<dbReference type="InterPro" id="IPR017981">
    <property type="entry name" value="GPCR_2-like_7TM"/>
</dbReference>
<proteinExistence type="predicted"/>
<feature type="region of interest" description="Disordered" evidence="5">
    <location>
        <begin position="303"/>
        <end position="343"/>
    </location>
</feature>
<reference evidence="8" key="1">
    <citation type="journal article" date="2023" name="Mol. Phylogenet. Evol.">
        <title>Genome-scale phylogeny and comparative genomics of the fungal order Sordariales.</title>
        <authorList>
            <person name="Hensen N."/>
            <person name="Bonometti L."/>
            <person name="Westerberg I."/>
            <person name="Brannstrom I.O."/>
            <person name="Guillou S."/>
            <person name="Cros-Aarteil S."/>
            <person name="Calhoun S."/>
            <person name="Haridas S."/>
            <person name="Kuo A."/>
            <person name="Mondo S."/>
            <person name="Pangilinan J."/>
            <person name="Riley R."/>
            <person name="LaButti K."/>
            <person name="Andreopoulos B."/>
            <person name="Lipzen A."/>
            <person name="Chen C."/>
            <person name="Yan M."/>
            <person name="Daum C."/>
            <person name="Ng V."/>
            <person name="Clum A."/>
            <person name="Steindorff A."/>
            <person name="Ohm R.A."/>
            <person name="Martin F."/>
            <person name="Silar P."/>
            <person name="Natvig D.O."/>
            <person name="Lalanne C."/>
            <person name="Gautier V."/>
            <person name="Ament-Velasquez S.L."/>
            <person name="Kruys A."/>
            <person name="Hutchinson M.I."/>
            <person name="Powell A.J."/>
            <person name="Barry K."/>
            <person name="Miller A.N."/>
            <person name="Grigoriev I.V."/>
            <person name="Debuchy R."/>
            <person name="Gladieux P."/>
            <person name="Hiltunen Thoren M."/>
            <person name="Johannesson H."/>
        </authorList>
    </citation>
    <scope>NUCLEOTIDE SEQUENCE</scope>
    <source>
        <strain evidence="8">CBS 141.50</strain>
    </source>
</reference>
<feature type="compositionally biased region" description="Gly residues" evidence="5">
    <location>
        <begin position="477"/>
        <end position="490"/>
    </location>
</feature>
<evidence type="ECO:0000256" key="1">
    <source>
        <dbReference type="ARBA" id="ARBA00004141"/>
    </source>
</evidence>
<comment type="caution">
    <text evidence="8">The sequence shown here is derived from an EMBL/GenBank/DDBJ whole genome shotgun (WGS) entry which is preliminary data.</text>
</comment>
<feature type="transmembrane region" description="Helical" evidence="6">
    <location>
        <begin position="106"/>
        <end position="125"/>
    </location>
</feature>
<feature type="domain" description="G-protein coupled receptors family 2 profile 2" evidence="7">
    <location>
        <begin position="24"/>
        <end position="197"/>
    </location>
</feature>
<feature type="transmembrane region" description="Helical" evidence="6">
    <location>
        <begin position="30"/>
        <end position="49"/>
    </location>
</feature>
<evidence type="ECO:0000256" key="5">
    <source>
        <dbReference type="SAM" id="MobiDB-lite"/>
    </source>
</evidence>
<dbReference type="Pfam" id="PF00002">
    <property type="entry name" value="7tm_2"/>
    <property type="match status" value="1"/>
</dbReference>
<dbReference type="EMBL" id="MU853573">
    <property type="protein sequence ID" value="KAK4144834.1"/>
    <property type="molecule type" value="Genomic_DNA"/>
</dbReference>
<reference evidence="8" key="2">
    <citation type="submission" date="2023-05" db="EMBL/GenBank/DDBJ databases">
        <authorList>
            <consortium name="Lawrence Berkeley National Laboratory"/>
            <person name="Steindorff A."/>
            <person name="Hensen N."/>
            <person name="Bonometti L."/>
            <person name="Westerberg I."/>
            <person name="Brannstrom I.O."/>
            <person name="Guillou S."/>
            <person name="Cros-Aarteil S."/>
            <person name="Calhoun S."/>
            <person name="Haridas S."/>
            <person name="Kuo A."/>
            <person name="Mondo S."/>
            <person name="Pangilinan J."/>
            <person name="Riley R."/>
            <person name="Labutti K."/>
            <person name="Andreopoulos B."/>
            <person name="Lipzen A."/>
            <person name="Chen C."/>
            <person name="Yanf M."/>
            <person name="Daum C."/>
            <person name="Ng V."/>
            <person name="Clum A."/>
            <person name="Ohm R."/>
            <person name="Martin F."/>
            <person name="Silar P."/>
            <person name="Natvig D."/>
            <person name="Lalanne C."/>
            <person name="Gautier V."/>
            <person name="Ament-Velasquez S.L."/>
            <person name="Kruys A."/>
            <person name="Hutchinson M.I."/>
            <person name="Powell A.J."/>
            <person name="Barry K."/>
            <person name="Miller A.N."/>
            <person name="Grigoriev I.V."/>
            <person name="Debuchy R."/>
            <person name="Gladieux P."/>
            <person name="Thoren M.H."/>
            <person name="Johannesson H."/>
        </authorList>
    </citation>
    <scope>NUCLEOTIDE SEQUENCE</scope>
    <source>
        <strain evidence="8">CBS 141.50</strain>
    </source>
</reference>
<organism evidence="8 9">
    <name type="scientific">Dichotomopilus funicola</name>
    <dbReference type="NCBI Taxonomy" id="1934379"/>
    <lineage>
        <taxon>Eukaryota</taxon>
        <taxon>Fungi</taxon>
        <taxon>Dikarya</taxon>
        <taxon>Ascomycota</taxon>
        <taxon>Pezizomycotina</taxon>
        <taxon>Sordariomycetes</taxon>
        <taxon>Sordariomycetidae</taxon>
        <taxon>Sordariales</taxon>
        <taxon>Chaetomiaceae</taxon>
        <taxon>Dichotomopilus</taxon>
    </lineage>
</organism>
<feature type="transmembrane region" description="Helical" evidence="6">
    <location>
        <begin position="132"/>
        <end position="154"/>
    </location>
</feature>
<feature type="compositionally biased region" description="Low complexity" evidence="5">
    <location>
        <begin position="250"/>
        <end position="264"/>
    </location>
</feature>
<feature type="transmembrane region" description="Helical" evidence="6">
    <location>
        <begin position="61"/>
        <end position="82"/>
    </location>
</feature>
<evidence type="ECO:0000313" key="9">
    <source>
        <dbReference type="Proteomes" id="UP001302676"/>
    </source>
</evidence>
<dbReference type="GO" id="GO:0005886">
    <property type="term" value="C:plasma membrane"/>
    <property type="evidence" value="ECO:0007669"/>
    <property type="project" value="TreeGrafter"/>
</dbReference>
<dbReference type="AlphaFoldDB" id="A0AAN6ZP41"/>
<gene>
    <name evidence="8" type="ORF">C8A04DRAFT_27331</name>
</gene>
<dbReference type="Proteomes" id="UP001302676">
    <property type="component" value="Unassembled WGS sequence"/>
</dbReference>
<comment type="subcellular location">
    <subcellularLocation>
        <location evidence="1">Membrane</location>
        <topology evidence="1">Multi-pass membrane protein</topology>
    </subcellularLocation>
</comment>
<keyword evidence="9" id="KW-1185">Reference proteome</keyword>
<dbReference type="PROSITE" id="PS50261">
    <property type="entry name" value="G_PROTEIN_RECEP_F2_4"/>
    <property type="match status" value="1"/>
</dbReference>
<dbReference type="GeneID" id="87816870"/>
<evidence type="ECO:0000256" key="6">
    <source>
        <dbReference type="SAM" id="Phobius"/>
    </source>
</evidence>
<feature type="region of interest" description="Disordered" evidence="5">
    <location>
        <begin position="472"/>
        <end position="491"/>
    </location>
</feature>
<evidence type="ECO:0000256" key="2">
    <source>
        <dbReference type="ARBA" id="ARBA00022692"/>
    </source>
</evidence>
<dbReference type="RefSeq" id="XP_062638205.1">
    <property type="nucleotide sequence ID" value="XM_062780257.1"/>
</dbReference>
<evidence type="ECO:0000256" key="3">
    <source>
        <dbReference type="ARBA" id="ARBA00022989"/>
    </source>
</evidence>
<feature type="compositionally biased region" description="Polar residues" evidence="5">
    <location>
        <begin position="330"/>
        <end position="343"/>
    </location>
</feature>
<feature type="transmembrane region" description="Helical" evidence="6">
    <location>
        <begin position="182"/>
        <end position="205"/>
    </location>
</feature>
<keyword evidence="2 6" id="KW-0812">Transmembrane</keyword>
<feature type="region of interest" description="Disordered" evidence="5">
    <location>
        <begin position="247"/>
        <end position="271"/>
    </location>
</feature>
<feature type="transmembrane region" description="Helical" evidence="6">
    <location>
        <begin position="384"/>
        <end position="403"/>
    </location>
</feature>
<keyword evidence="4 6" id="KW-0472">Membrane</keyword>
<feature type="compositionally biased region" description="Polar residues" evidence="5">
    <location>
        <begin position="304"/>
        <end position="321"/>
    </location>
</feature>
<sequence length="534" mass="59046">MGGSRIFVRDTGDMNLTTAQRETIQLVERLGASISLIGVCLIFAAWGFLPRVRTIPNTFIFFASLANVGASIACLIGLNGIFAGEESALCKTQAFFLEMFMQSDPWWSFAMAVNVYMVFFMSFSPSAFRKHLWVYCLICYGIPAIPAFICVLYKPNGQPIYGDATLWCWINDNYNPLRIFTYYLPIWACILLSAIIYGAVGYHVFHHRNQLRNLSLSTQAREYGSGTGEQEKEQQSYGTVTTEVRITAESSGSQSPPSTPSGSTAPVLHKPAPATIRAPWDFSDDEDEANDDIERFPQAIRGRTPNQHHLTPPFTTSTVSTGRRPPSPPRDTTITTPGMTAPNMTTTSTITSTAEPPLPKSNSFVQGWRKFQRRLAHLDPVKMAYLRTSFVFAISILVTWTPSSINRVYSLAYPKQASYALNLASAVVLPLQGLWNAVIFVATSWSLLKAECSEFNRRGWFGFGGVMGRPRRRLGSSGDGTHGDNVGGYGNDRAKGLSPLTPGFRHWDGNAPESRELTPMPRVSNMRVIRGGSL</sequence>
<dbReference type="PANTHER" id="PTHR23112:SF0">
    <property type="entry name" value="TRANSMEMBRANE PROTEIN 116"/>
    <property type="match status" value="1"/>
</dbReference>
<protein>
    <recommendedName>
        <fullName evidence="7">G-protein coupled receptors family 2 profile 2 domain-containing protein</fullName>
    </recommendedName>
</protein>
<dbReference type="PANTHER" id="PTHR23112">
    <property type="entry name" value="G PROTEIN-COUPLED RECEPTOR 157-RELATED"/>
    <property type="match status" value="1"/>
</dbReference>
<evidence type="ECO:0000256" key="4">
    <source>
        <dbReference type="ARBA" id="ARBA00023136"/>
    </source>
</evidence>
<evidence type="ECO:0000313" key="8">
    <source>
        <dbReference type="EMBL" id="KAK4144834.1"/>
    </source>
</evidence>
<dbReference type="Gene3D" id="1.20.1070.10">
    <property type="entry name" value="Rhodopsin 7-helix transmembrane proteins"/>
    <property type="match status" value="1"/>
</dbReference>
<dbReference type="SUPFAM" id="SSF81321">
    <property type="entry name" value="Family A G protein-coupled receptor-like"/>
    <property type="match status" value="1"/>
</dbReference>
<dbReference type="GO" id="GO:0007166">
    <property type="term" value="P:cell surface receptor signaling pathway"/>
    <property type="evidence" value="ECO:0007669"/>
    <property type="project" value="InterPro"/>
</dbReference>
<dbReference type="GO" id="GO:0004930">
    <property type="term" value="F:G protein-coupled receptor activity"/>
    <property type="evidence" value="ECO:0007669"/>
    <property type="project" value="InterPro"/>
</dbReference>
<dbReference type="GO" id="GO:0007189">
    <property type="term" value="P:adenylate cyclase-activating G protein-coupled receptor signaling pathway"/>
    <property type="evidence" value="ECO:0007669"/>
    <property type="project" value="TreeGrafter"/>
</dbReference>
<keyword evidence="3 6" id="KW-1133">Transmembrane helix</keyword>
<feature type="transmembrane region" description="Helical" evidence="6">
    <location>
        <begin position="423"/>
        <end position="448"/>
    </location>
</feature>